<proteinExistence type="predicted"/>
<sequence>MKGLFTASSAALTLASGTLAGPVATRSDILFFKPLTVTPDSVYNVHIGYSDDAFEGDVRVVYGGCGMASLDDRHYELGTTRVTRSARPERLVWIVPDNTNHGGCLYAYSGSALIGRSAPITVKQPTRKREEISDIADVTGPWFDGVAYMQAKQNNASFVAVAKSKKIAILGGGMAGLMTSLLLDSVGIHDWHITESSQRIGGRIRTKYLAGSTPDQYQYQEMGPMRFPVSTKYADTNETVDIQDHKMVFQLADVLNQRNGNDSALAVNFIPWIQSSPNVPANSNGYRLPNGRIPSAAQIKANSSLVLPAATGPDPEVEEHAEEALDEFMGITPEVLRNISTNMYKAHKAAIEKGLFHWSESAYLRYALNMSANEVDFIAGIDNSPMWEYDTAYFAATTWRTIDKGLESLPRAFLPHVQDRLTLGRKVTGLKYNNDTGSISVQWRNDPFAMEPESEEYDYAVVGVPFSKVRLWELPKYSSLLSQAISSMNYQQSCKVSLHYKTRFWEKLSPPIIGGCGAVDIPGIGSVCYPAYKINSTGPGVILGSYASGTLARSLAALSTADHVAYVQRAMVEVHGEIAAEQFTGAYDRQCWEVDEHQAGAWAAPTVGQQELYLPAYYKTEMSTIFVGEHTSYTHAWIFSALDSAVRGTTQLLLDMGLVDEAKQVVDTWMASNVSHGQSGAISLELYQNPGSEGCCCECKEHAVPCLSGVRHISVLFARGAALGHGTVDASFGRQAEGCITCQWGESEQNRDVLIATYVAVIYTGGSYGRLLETGRRVAY</sequence>
<dbReference type="Proteomes" id="UP000799754">
    <property type="component" value="Unassembled WGS sequence"/>
</dbReference>
<accession>A0ACB6RQS4</accession>
<evidence type="ECO:0000313" key="1">
    <source>
        <dbReference type="EMBL" id="KAF2623504.1"/>
    </source>
</evidence>
<comment type="caution">
    <text evidence="1">The sequence shown here is derived from an EMBL/GenBank/DDBJ whole genome shotgun (WGS) entry which is preliminary data.</text>
</comment>
<reference evidence="1" key="1">
    <citation type="journal article" date="2020" name="Stud. Mycol.">
        <title>101 Dothideomycetes genomes: a test case for predicting lifestyles and emergence of pathogens.</title>
        <authorList>
            <person name="Haridas S."/>
            <person name="Albert R."/>
            <person name="Binder M."/>
            <person name="Bloem J."/>
            <person name="Labutti K."/>
            <person name="Salamov A."/>
            <person name="Andreopoulos B."/>
            <person name="Baker S."/>
            <person name="Barry K."/>
            <person name="Bills G."/>
            <person name="Bluhm B."/>
            <person name="Cannon C."/>
            <person name="Castanera R."/>
            <person name="Culley D."/>
            <person name="Daum C."/>
            <person name="Ezra D."/>
            <person name="Gonzalez J."/>
            <person name="Henrissat B."/>
            <person name="Kuo A."/>
            <person name="Liang C."/>
            <person name="Lipzen A."/>
            <person name="Lutzoni F."/>
            <person name="Magnuson J."/>
            <person name="Mondo S."/>
            <person name="Nolan M."/>
            <person name="Ohm R."/>
            <person name="Pangilinan J."/>
            <person name="Park H.-J."/>
            <person name="Ramirez L."/>
            <person name="Alfaro M."/>
            <person name="Sun H."/>
            <person name="Tritt A."/>
            <person name="Yoshinaga Y."/>
            <person name="Zwiers L.-H."/>
            <person name="Turgeon B."/>
            <person name="Goodwin S."/>
            <person name="Spatafora J."/>
            <person name="Crous P."/>
            <person name="Grigoriev I."/>
        </authorList>
    </citation>
    <scope>NUCLEOTIDE SEQUENCE</scope>
    <source>
        <strain evidence="1">CBS 525.71</strain>
    </source>
</reference>
<gene>
    <name evidence="1" type="ORF">BU25DRAFT_451261</name>
</gene>
<organism evidence="1 2">
    <name type="scientific">Macroventuria anomochaeta</name>
    <dbReference type="NCBI Taxonomy" id="301207"/>
    <lineage>
        <taxon>Eukaryota</taxon>
        <taxon>Fungi</taxon>
        <taxon>Dikarya</taxon>
        <taxon>Ascomycota</taxon>
        <taxon>Pezizomycotina</taxon>
        <taxon>Dothideomycetes</taxon>
        <taxon>Pleosporomycetidae</taxon>
        <taxon>Pleosporales</taxon>
        <taxon>Pleosporineae</taxon>
        <taxon>Didymellaceae</taxon>
        <taxon>Macroventuria</taxon>
    </lineage>
</organism>
<dbReference type="EMBL" id="MU006736">
    <property type="protein sequence ID" value="KAF2623504.1"/>
    <property type="molecule type" value="Genomic_DNA"/>
</dbReference>
<protein>
    <submittedName>
        <fullName evidence="1">Uncharacterized protein</fullName>
    </submittedName>
</protein>
<keyword evidence="2" id="KW-1185">Reference proteome</keyword>
<evidence type="ECO:0000313" key="2">
    <source>
        <dbReference type="Proteomes" id="UP000799754"/>
    </source>
</evidence>
<name>A0ACB6RQS4_9PLEO</name>